<dbReference type="AlphaFoldDB" id="E3KM70"/>
<dbReference type="OrthoDB" id="21266at2759"/>
<reference key="1">
    <citation type="submission" date="2007-01" db="EMBL/GenBank/DDBJ databases">
        <title>The Genome Sequence of Puccinia graminis f. sp. tritici Strain CRL 75-36-700-3.</title>
        <authorList>
            <consortium name="The Broad Institute Genome Sequencing Platform"/>
            <person name="Birren B."/>
            <person name="Lander E."/>
            <person name="Galagan J."/>
            <person name="Nusbaum C."/>
            <person name="Devon K."/>
            <person name="Cuomo C."/>
            <person name="Jaffe D."/>
            <person name="Butler J."/>
            <person name="Alvarez P."/>
            <person name="Gnerre S."/>
            <person name="Grabherr M."/>
            <person name="Mauceli E."/>
            <person name="Brockman W."/>
            <person name="Young S."/>
            <person name="LaButti K."/>
            <person name="Sykes S."/>
            <person name="DeCaprio D."/>
            <person name="Crawford M."/>
            <person name="Koehrsen M."/>
            <person name="Engels R."/>
            <person name="Montgomery P."/>
            <person name="Pearson M."/>
            <person name="Howarth C."/>
            <person name="Larson L."/>
            <person name="White J."/>
            <person name="Zeng Q."/>
            <person name="Kodira C."/>
            <person name="Yandava C."/>
            <person name="Alvarado L."/>
            <person name="O'Leary S."/>
            <person name="Szabo L."/>
            <person name="Dean R."/>
            <person name="Schein J."/>
        </authorList>
    </citation>
    <scope>NUCLEOTIDE SEQUENCE</scope>
    <source>
        <strain>CRL 75-36-700-3</strain>
    </source>
</reference>
<sequence length="371" mass="40651">MAQGREESLSALEICTVSSVGGIPPTLRQSSHRREEALPASLSSGGITSFNKKGLLNLMSTLQVIKNWKSQVLLIDQFLNIDLLEQIDLLLNNRKQVLGKADVDHKGSDNELEAFSKKEILDRIDDDRERVESPAPQAASRANLGPPDPLDCDSVAEADAECASSGDDLHLPSLGDAPSHLVVVGRHRRRSTVGPHIKSDLTISLECDQLIQANLEDTGPDGLEDLNRIAIIHMYVAPTRSHLLARIDDRIGVWRLELSKKCKFCGDGLLYPLLGGIPPDERVYNPSRWEESLPTRGCTTHLVGRSPSRREGLQPISLGGIPPNEMGLRPAHREGFLPMSWTMGRQGSNEANPCRTQAWVLQGSSRPSAKV</sequence>
<dbReference type="GeneID" id="10527207"/>
<keyword evidence="3" id="KW-1185">Reference proteome</keyword>
<dbReference type="GO" id="GO:0070692">
    <property type="term" value="C:CTDK-1 complex"/>
    <property type="evidence" value="ECO:0000318"/>
    <property type="project" value="GO_Central"/>
</dbReference>
<accession>E3KM70</accession>
<gene>
    <name evidence="2" type="ORF">PGTG_11387</name>
</gene>
<dbReference type="RefSeq" id="XP_003329637.1">
    <property type="nucleotide sequence ID" value="XM_003329589.1"/>
</dbReference>
<feature type="region of interest" description="Disordered" evidence="1">
    <location>
        <begin position="125"/>
        <end position="151"/>
    </location>
</feature>
<dbReference type="HOGENOM" id="CLU_746251_0_0_1"/>
<evidence type="ECO:0000313" key="3">
    <source>
        <dbReference type="Proteomes" id="UP000008783"/>
    </source>
</evidence>
<evidence type="ECO:0000256" key="1">
    <source>
        <dbReference type="SAM" id="MobiDB-lite"/>
    </source>
</evidence>
<dbReference type="InParanoid" id="E3KM70"/>
<dbReference type="PANTHER" id="PTHR28291:SF1">
    <property type="entry name" value="CTD KINASE SUBUNIT GAMMA"/>
    <property type="match status" value="1"/>
</dbReference>
<protein>
    <submittedName>
        <fullName evidence="2">Uncharacterized protein</fullName>
    </submittedName>
</protein>
<dbReference type="InterPro" id="IPR042326">
    <property type="entry name" value="Ctk3"/>
</dbReference>
<dbReference type="GO" id="GO:0032786">
    <property type="term" value="P:positive regulation of DNA-templated transcription, elongation"/>
    <property type="evidence" value="ECO:0000318"/>
    <property type="project" value="GO_Central"/>
</dbReference>
<proteinExistence type="predicted"/>
<organism evidence="2 3">
    <name type="scientific">Puccinia graminis f. sp. tritici (strain CRL 75-36-700-3 / race SCCL)</name>
    <name type="common">Black stem rust fungus</name>
    <dbReference type="NCBI Taxonomy" id="418459"/>
    <lineage>
        <taxon>Eukaryota</taxon>
        <taxon>Fungi</taxon>
        <taxon>Dikarya</taxon>
        <taxon>Basidiomycota</taxon>
        <taxon>Pucciniomycotina</taxon>
        <taxon>Pucciniomycetes</taxon>
        <taxon>Pucciniales</taxon>
        <taxon>Pucciniaceae</taxon>
        <taxon>Puccinia</taxon>
    </lineage>
</organism>
<dbReference type="PANTHER" id="PTHR28291">
    <property type="entry name" value="CTD KINASE SUBUNIT GAMMA"/>
    <property type="match status" value="1"/>
</dbReference>
<dbReference type="KEGG" id="pgr:PGTG_11387"/>
<reference evidence="3" key="2">
    <citation type="journal article" date="2011" name="Proc. Natl. Acad. Sci. U.S.A.">
        <title>Obligate biotrophy features unraveled by the genomic analysis of rust fungi.</title>
        <authorList>
            <person name="Duplessis S."/>
            <person name="Cuomo C.A."/>
            <person name="Lin Y.-C."/>
            <person name="Aerts A."/>
            <person name="Tisserant E."/>
            <person name="Veneault-Fourrey C."/>
            <person name="Joly D.L."/>
            <person name="Hacquard S."/>
            <person name="Amselem J."/>
            <person name="Cantarel B.L."/>
            <person name="Chiu R."/>
            <person name="Coutinho P.M."/>
            <person name="Feau N."/>
            <person name="Field M."/>
            <person name="Frey P."/>
            <person name="Gelhaye E."/>
            <person name="Goldberg J."/>
            <person name="Grabherr M.G."/>
            <person name="Kodira C.D."/>
            <person name="Kohler A."/>
            <person name="Kuees U."/>
            <person name="Lindquist E.A."/>
            <person name="Lucas S.M."/>
            <person name="Mago R."/>
            <person name="Mauceli E."/>
            <person name="Morin E."/>
            <person name="Murat C."/>
            <person name="Pangilinan J.L."/>
            <person name="Park R."/>
            <person name="Pearson M."/>
            <person name="Quesneville H."/>
            <person name="Rouhier N."/>
            <person name="Sakthikumar S."/>
            <person name="Salamov A.A."/>
            <person name="Schmutz J."/>
            <person name="Selles B."/>
            <person name="Shapiro H."/>
            <person name="Tanguay P."/>
            <person name="Tuskan G.A."/>
            <person name="Henrissat B."/>
            <person name="Van de Peer Y."/>
            <person name="Rouze P."/>
            <person name="Ellis J.G."/>
            <person name="Dodds P.N."/>
            <person name="Schein J.E."/>
            <person name="Zhong S."/>
            <person name="Hamelin R.C."/>
            <person name="Grigoriev I.V."/>
            <person name="Szabo L.J."/>
            <person name="Martin F."/>
        </authorList>
    </citation>
    <scope>NUCLEOTIDE SEQUENCE [LARGE SCALE GENOMIC DNA]</scope>
    <source>
        <strain evidence="3">CRL 75-36-700-3 / race SCCL</strain>
    </source>
</reference>
<dbReference type="EMBL" id="DS178294">
    <property type="protein sequence ID" value="EFP85218.1"/>
    <property type="molecule type" value="Genomic_DNA"/>
</dbReference>
<dbReference type="GO" id="GO:0045943">
    <property type="term" value="P:positive regulation of transcription by RNA polymerase I"/>
    <property type="evidence" value="ECO:0000318"/>
    <property type="project" value="GO_Central"/>
</dbReference>
<dbReference type="STRING" id="418459.E3KM70"/>
<name>E3KM70_PUCGT</name>
<dbReference type="VEuPathDB" id="FungiDB:PGTG_11387"/>
<evidence type="ECO:0000313" key="2">
    <source>
        <dbReference type="EMBL" id="EFP85218.1"/>
    </source>
</evidence>
<dbReference type="Proteomes" id="UP000008783">
    <property type="component" value="Unassembled WGS sequence"/>
</dbReference>